<dbReference type="Proteomes" id="UP000597762">
    <property type="component" value="Unassembled WGS sequence"/>
</dbReference>
<feature type="transmembrane region" description="Helical" evidence="4">
    <location>
        <begin position="52"/>
        <end position="72"/>
    </location>
</feature>
<keyword evidence="6" id="KW-1185">Reference proteome</keyword>
<proteinExistence type="predicted"/>
<keyword evidence="1 4" id="KW-0812">Transmembrane</keyword>
<protein>
    <submittedName>
        <fullName evidence="5">NAGLT1</fullName>
    </submittedName>
</protein>
<organism evidence="5 6">
    <name type="scientific">Acanthosepion pharaonis</name>
    <name type="common">Pharaoh cuttlefish</name>
    <name type="synonym">Sepia pharaonis</name>
    <dbReference type="NCBI Taxonomy" id="158019"/>
    <lineage>
        <taxon>Eukaryota</taxon>
        <taxon>Metazoa</taxon>
        <taxon>Spiralia</taxon>
        <taxon>Lophotrochozoa</taxon>
        <taxon>Mollusca</taxon>
        <taxon>Cephalopoda</taxon>
        <taxon>Coleoidea</taxon>
        <taxon>Decapodiformes</taxon>
        <taxon>Sepiida</taxon>
        <taxon>Sepiina</taxon>
        <taxon>Sepiidae</taxon>
        <taxon>Acanthosepion</taxon>
    </lineage>
</organism>
<sequence length="615" mass="66297">MLNEENEADAITASIIDDDDEEEIFEINHDKPVLPSVRKKQSWRNYNWCGKFLKTLGLSAAFLALGLCLAVPGPTLLDLKERVGTTIERISYIFTARSLGYLFGSILGGFLFDHFDQQLQLSYTLLLTSIATIAVPWCTSLIVLAVMISFQGIAMGVLDTGGNVFCIRIWSHQSGPYLQAMHFTFGIATGRGLSIFLARCLLPSWMLIANILLVLLASLILSIGLNEYQDLLWPGTLLFGLGLSSIFPTGMSWAEHYMTVTGKATAVLIMGSALGEMVRSLLSSTVRGPRAMGAVGQSCSTRSGQGGSRHCHGPSLRPSCQWPCEAPLWSVRYRGPPGPVGAQWLQSSQHSALSRGGKSVPPISPSVAPCIRGGGFEESCFVLHWSHCRLDAIVPPSYVPCLSPKGDQGSAVHGVPQSRPLIRSRVSGPRGCPLVHKQLDKLLHKVYLAHLADINARIPLLLVALEPLGLEPDLAAHQGMVCIAVRAVKLFLSGDTADGGCQLVIKLVLGVQCGRECRGIHTDEGDRTCGAAEVESKESLGAVVSTVFSRLFLTAKHTLCWPGSSGLFSLHPMKTADRGGTTPHWLGAAILKFLPPTRTTPGDGLYANRVVAYNR</sequence>
<dbReference type="SUPFAM" id="SSF103473">
    <property type="entry name" value="MFS general substrate transporter"/>
    <property type="match status" value="1"/>
</dbReference>
<dbReference type="Gene3D" id="1.20.1250.20">
    <property type="entry name" value="MFS general substrate transporter like domains"/>
    <property type="match status" value="1"/>
</dbReference>
<evidence type="ECO:0000313" key="6">
    <source>
        <dbReference type="Proteomes" id="UP000597762"/>
    </source>
</evidence>
<keyword evidence="3 4" id="KW-0472">Membrane</keyword>
<dbReference type="PANTHER" id="PTHR23121">
    <property type="entry name" value="SODIUM-DEPENDENT GLUCOSE TRANSPORTER 1"/>
    <property type="match status" value="1"/>
</dbReference>
<dbReference type="AlphaFoldDB" id="A0A812C7I6"/>
<dbReference type="OrthoDB" id="546893at2759"/>
<dbReference type="InterPro" id="IPR036259">
    <property type="entry name" value="MFS_trans_sf"/>
</dbReference>
<accession>A0A812C7I6</accession>
<name>A0A812C7I6_ACAPH</name>
<dbReference type="PANTHER" id="PTHR23121:SF9">
    <property type="entry name" value="SODIUM-DEPENDENT GLUCOSE TRANSPORTER 1"/>
    <property type="match status" value="1"/>
</dbReference>
<feature type="transmembrane region" description="Helical" evidence="4">
    <location>
        <begin position="124"/>
        <end position="150"/>
    </location>
</feature>
<evidence type="ECO:0000313" key="5">
    <source>
        <dbReference type="EMBL" id="CAE1257844.1"/>
    </source>
</evidence>
<evidence type="ECO:0000256" key="2">
    <source>
        <dbReference type="ARBA" id="ARBA00022989"/>
    </source>
</evidence>
<reference evidence="5" key="1">
    <citation type="submission" date="2021-01" db="EMBL/GenBank/DDBJ databases">
        <authorList>
            <person name="Li R."/>
            <person name="Bekaert M."/>
        </authorList>
    </citation>
    <scope>NUCLEOTIDE SEQUENCE</scope>
    <source>
        <strain evidence="5">Farmed</strain>
    </source>
</reference>
<feature type="transmembrane region" description="Helical" evidence="4">
    <location>
        <begin position="205"/>
        <end position="225"/>
    </location>
</feature>
<feature type="transmembrane region" description="Helical" evidence="4">
    <location>
        <begin position="231"/>
        <end position="254"/>
    </location>
</feature>
<keyword evidence="2 4" id="KW-1133">Transmembrane helix</keyword>
<evidence type="ECO:0000256" key="3">
    <source>
        <dbReference type="ARBA" id="ARBA00023136"/>
    </source>
</evidence>
<comment type="caution">
    <text evidence="5">The sequence shown here is derived from an EMBL/GenBank/DDBJ whole genome shotgun (WGS) entry which is preliminary data.</text>
</comment>
<evidence type="ECO:0000256" key="1">
    <source>
        <dbReference type="ARBA" id="ARBA00022692"/>
    </source>
</evidence>
<gene>
    <name evidence="5" type="ORF">SPHA_30964</name>
</gene>
<feature type="transmembrane region" description="Helical" evidence="4">
    <location>
        <begin position="92"/>
        <end position="112"/>
    </location>
</feature>
<evidence type="ECO:0000256" key="4">
    <source>
        <dbReference type="SAM" id="Phobius"/>
    </source>
</evidence>
<dbReference type="EMBL" id="CAHIKZ030001252">
    <property type="protein sequence ID" value="CAE1257844.1"/>
    <property type="molecule type" value="Genomic_DNA"/>
</dbReference>